<proteinExistence type="predicted"/>
<organism evidence="2 3">
    <name type="scientific">Athelia psychrophila</name>
    <dbReference type="NCBI Taxonomy" id="1759441"/>
    <lineage>
        <taxon>Eukaryota</taxon>
        <taxon>Fungi</taxon>
        <taxon>Dikarya</taxon>
        <taxon>Basidiomycota</taxon>
        <taxon>Agaricomycotina</taxon>
        <taxon>Agaricomycetes</taxon>
        <taxon>Agaricomycetidae</taxon>
        <taxon>Atheliales</taxon>
        <taxon>Atheliaceae</taxon>
        <taxon>Athelia</taxon>
    </lineage>
</organism>
<feature type="non-terminal residue" evidence="2">
    <location>
        <position position="1"/>
    </location>
</feature>
<feature type="transmembrane region" description="Helical" evidence="1">
    <location>
        <begin position="42"/>
        <end position="60"/>
    </location>
</feature>
<dbReference type="SUPFAM" id="SSF53474">
    <property type="entry name" value="alpha/beta-Hydrolases"/>
    <property type="match status" value="1"/>
</dbReference>
<accession>A0A167U7G1</accession>
<dbReference type="EMBL" id="KV418024">
    <property type="protein sequence ID" value="KZP03662.1"/>
    <property type="molecule type" value="Genomic_DNA"/>
</dbReference>
<reference evidence="2 3" key="1">
    <citation type="journal article" date="2016" name="Mol. Biol. Evol.">
        <title>Comparative Genomics of Early-Diverging Mushroom-Forming Fungi Provides Insights into the Origins of Lignocellulose Decay Capabilities.</title>
        <authorList>
            <person name="Nagy L.G."/>
            <person name="Riley R."/>
            <person name="Tritt A."/>
            <person name="Adam C."/>
            <person name="Daum C."/>
            <person name="Floudas D."/>
            <person name="Sun H."/>
            <person name="Yadav J.S."/>
            <person name="Pangilinan J."/>
            <person name="Larsson K.H."/>
            <person name="Matsuura K."/>
            <person name="Barry K."/>
            <person name="Labutti K."/>
            <person name="Kuo R."/>
            <person name="Ohm R.A."/>
            <person name="Bhattacharya S.S."/>
            <person name="Shirouzu T."/>
            <person name="Yoshinaga Y."/>
            <person name="Martin F.M."/>
            <person name="Grigoriev I.V."/>
            <person name="Hibbett D.S."/>
        </authorList>
    </citation>
    <scope>NUCLEOTIDE SEQUENCE [LARGE SCALE GENOMIC DNA]</scope>
    <source>
        <strain evidence="2 3">CBS 109695</strain>
    </source>
</reference>
<dbReference type="Proteomes" id="UP000076532">
    <property type="component" value="Unassembled WGS sequence"/>
</dbReference>
<sequence length="67" mass="7494">KYIVSFGGNPAEVTLFGLSYSAISAALQMLHNNGDNEGLFRAVWFVYGGPLPTVMTALWWRRSAWTR</sequence>
<dbReference type="OrthoDB" id="3200163at2759"/>
<name>A0A167U7G1_9AGAM</name>
<dbReference type="STRING" id="436010.A0A167U7G1"/>
<keyword evidence="1" id="KW-0472">Membrane</keyword>
<dbReference type="InterPro" id="IPR029058">
    <property type="entry name" value="AB_hydrolase_fold"/>
</dbReference>
<evidence type="ECO:0000256" key="1">
    <source>
        <dbReference type="SAM" id="Phobius"/>
    </source>
</evidence>
<keyword evidence="1" id="KW-0812">Transmembrane</keyword>
<protein>
    <submittedName>
        <fullName evidence="2">Uncharacterized protein</fullName>
    </submittedName>
</protein>
<keyword evidence="3" id="KW-1185">Reference proteome</keyword>
<evidence type="ECO:0000313" key="2">
    <source>
        <dbReference type="EMBL" id="KZP03662.1"/>
    </source>
</evidence>
<dbReference type="Gene3D" id="3.40.50.1820">
    <property type="entry name" value="alpha/beta hydrolase"/>
    <property type="match status" value="1"/>
</dbReference>
<evidence type="ECO:0000313" key="3">
    <source>
        <dbReference type="Proteomes" id="UP000076532"/>
    </source>
</evidence>
<gene>
    <name evidence="2" type="ORF">FIBSPDRAFT_768619</name>
</gene>
<dbReference type="AlphaFoldDB" id="A0A167U7G1"/>
<keyword evidence="1" id="KW-1133">Transmembrane helix</keyword>